<name>A0AAD9NFD4_9ANNE</name>
<dbReference type="Proteomes" id="UP001208570">
    <property type="component" value="Unassembled WGS sequence"/>
</dbReference>
<dbReference type="GO" id="GO:0005802">
    <property type="term" value="C:trans-Golgi network"/>
    <property type="evidence" value="ECO:0007669"/>
    <property type="project" value="TreeGrafter"/>
</dbReference>
<evidence type="ECO:0000313" key="3">
    <source>
        <dbReference type="Proteomes" id="UP001208570"/>
    </source>
</evidence>
<dbReference type="PANTHER" id="PTHR21512">
    <property type="entry name" value="TRAFFICKING PROTEIN PARTICLE COMPLEX SUBUNIT 9"/>
    <property type="match status" value="1"/>
</dbReference>
<dbReference type="PANTHER" id="PTHR21512:SF5">
    <property type="entry name" value="TRAFFICKING PROTEIN PARTICLE COMPLEX SUBUNIT 9"/>
    <property type="match status" value="1"/>
</dbReference>
<reference evidence="2" key="1">
    <citation type="journal article" date="2023" name="Mol. Biol. Evol.">
        <title>Third-Generation Sequencing Reveals the Adaptive Role of the Epigenome in Three Deep-Sea Polychaetes.</title>
        <authorList>
            <person name="Perez M."/>
            <person name="Aroh O."/>
            <person name="Sun Y."/>
            <person name="Lan Y."/>
            <person name="Juniper S.K."/>
            <person name="Young C.R."/>
            <person name="Angers B."/>
            <person name="Qian P.Y."/>
        </authorList>
    </citation>
    <scope>NUCLEOTIDE SEQUENCE</scope>
    <source>
        <strain evidence="2">P08H-3</strain>
    </source>
</reference>
<gene>
    <name evidence="2" type="ORF">LSH36_54g08002</name>
</gene>
<protein>
    <submittedName>
        <fullName evidence="2">Uncharacterized protein</fullName>
    </submittedName>
</protein>
<dbReference type="EMBL" id="JAODUP010000054">
    <property type="protein sequence ID" value="KAK2165159.1"/>
    <property type="molecule type" value="Genomic_DNA"/>
</dbReference>
<dbReference type="InterPro" id="IPR013935">
    <property type="entry name" value="Trs120_TRAPPC9"/>
</dbReference>
<keyword evidence="3" id="KW-1185">Reference proteome</keyword>
<feature type="compositionally biased region" description="Basic and acidic residues" evidence="1">
    <location>
        <begin position="177"/>
        <end position="189"/>
    </location>
</feature>
<feature type="compositionally biased region" description="Polar residues" evidence="1">
    <location>
        <begin position="132"/>
        <end position="153"/>
    </location>
</feature>
<evidence type="ECO:0000313" key="2">
    <source>
        <dbReference type="EMBL" id="KAK2165159.1"/>
    </source>
</evidence>
<sequence length="239" mass="27327">MSLPDYNQTLDDHRALLILVKQVGCHLKPKTFSEIYGRISHLEKVNIHSQQRTIQLRYTKVYPPESNDWGEFQCESDDEIAEVYRLYKDIEHAYGQTLYDSRLILFGVNKDGSALEQCLHKLSGCDDDTLDGNIQTRDASKNSTMGNGHLSPSSDKKVDTKSGHSKLKIRGMQSHSTDGHKANKMEGSKDGGNVAKGHVLFYPHEEQYQDLDEKLQDYVASLFWILDSKRLDRSHERQE</sequence>
<proteinExistence type="predicted"/>
<comment type="caution">
    <text evidence="2">The sequence shown here is derived from an EMBL/GenBank/DDBJ whole genome shotgun (WGS) entry which is preliminary data.</text>
</comment>
<accession>A0AAD9NFD4</accession>
<evidence type="ECO:0000256" key="1">
    <source>
        <dbReference type="SAM" id="MobiDB-lite"/>
    </source>
</evidence>
<feature type="region of interest" description="Disordered" evidence="1">
    <location>
        <begin position="131"/>
        <end position="191"/>
    </location>
</feature>
<feature type="non-terminal residue" evidence="2">
    <location>
        <position position="239"/>
    </location>
</feature>
<organism evidence="2 3">
    <name type="scientific">Paralvinella palmiformis</name>
    <dbReference type="NCBI Taxonomy" id="53620"/>
    <lineage>
        <taxon>Eukaryota</taxon>
        <taxon>Metazoa</taxon>
        <taxon>Spiralia</taxon>
        <taxon>Lophotrochozoa</taxon>
        <taxon>Annelida</taxon>
        <taxon>Polychaeta</taxon>
        <taxon>Sedentaria</taxon>
        <taxon>Canalipalpata</taxon>
        <taxon>Terebellida</taxon>
        <taxon>Terebelliformia</taxon>
        <taxon>Alvinellidae</taxon>
        <taxon>Paralvinella</taxon>
    </lineage>
</organism>
<dbReference type="AlphaFoldDB" id="A0AAD9NFD4"/>